<gene>
    <name evidence="1" type="ORF">GIS02_00925</name>
</gene>
<dbReference type="InterPro" id="IPR012041">
    <property type="entry name" value="Znf_CPxCG-like"/>
</dbReference>
<proteinExistence type="predicted"/>
<dbReference type="EMBL" id="WNEG01000021">
    <property type="protein sequence ID" value="NMG82752.1"/>
    <property type="molecule type" value="Genomic_DNA"/>
</dbReference>
<comment type="caution">
    <text evidence="1">The sequence shown here is derived from an EMBL/GenBank/DDBJ whole genome shotgun (WGS) entry which is preliminary data.</text>
</comment>
<evidence type="ECO:0000313" key="2">
    <source>
        <dbReference type="Proteomes" id="UP000606580"/>
    </source>
</evidence>
<dbReference type="Pfam" id="PF19769">
    <property type="entry name" value="CPxCG_zf"/>
    <property type="match status" value="1"/>
</dbReference>
<name>A0A848D9E4_9EURY</name>
<evidence type="ECO:0008006" key="3">
    <source>
        <dbReference type="Google" id="ProtNLM"/>
    </source>
</evidence>
<reference evidence="1" key="1">
    <citation type="journal article" date="2020" name="MBio">
        <title>'Candidatus Ethanoperedens,' a Thermophilic Genus of Archaea Mediating the Anaerobic Oxidation of Ethane.</title>
        <authorList>
            <person name="Hahn C.J."/>
            <person name="Laso-Perez R."/>
            <person name="Vulcano F."/>
            <person name="Vaziourakis K.M."/>
            <person name="Stokke R."/>
            <person name="Steen I.H."/>
            <person name="Teske A."/>
            <person name="Boetius A."/>
            <person name="Liebeke M."/>
            <person name="Amann R."/>
            <person name="Knittel K."/>
            <person name="Wegener G."/>
        </authorList>
    </citation>
    <scope>NUCLEOTIDE SEQUENCE</scope>
    <source>
        <strain evidence="1">GoM-Arc1-LC-WB58</strain>
    </source>
</reference>
<sequence>MPELIDTYCTNCKYVTIHTILKGAPNQVVQCTGCGSIHPMTAKKETMHAIKVVVSSEDKTTHYTILKPADEQVKIGDEFIIKTENDGATIVHVTSIESEARRLSHAAVKNIKTVWTRDIEEIILKVAINLGQKTKSIKYKVQGDKEFIIGSTEHHKSGSYIIKKIKLRDRGFVFREGSQVLAKDIQRIFAEAGKRKDMEQD</sequence>
<dbReference type="Proteomes" id="UP000606580">
    <property type="component" value="Unassembled WGS sequence"/>
</dbReference>
<dbReference type="PANTHER" id="PTHR42195:SF1">
    <property type="entry name" value="ZINC FINGER PROTEIN"/>
    <property type="match status" value="1"/>
</dbReference>
<organism evidence="1 2">
    <name type="scientific">Candidatus Ethanoperedens thermophilum</name>
    <dbReference type="NCBI Taxonomy" id="2766897"/>
    <lineage>
        <taxon>Archaea</taxon>
        <taxon>Methanobacteriati</taxon>
        <taxon>Methanobacteriota</taxon>
        <taxon>Stenosarchaea group</taxon>
        <taxon>Methanomicrobia</taxon>
        <taxon>Methanosarcinales</taxon>
        <taxon>Methanosarcinales incertae sedis</taxon>
        <taxon>GOM Arc I cluster</taxon>
        <taxon>Candidatus Ethanoperedens</taxon>
    </lineage>
</organism>
<protein>
    <recommendedName>
        <fullName evidence="3">Archaeal Zn-finger protein</fullName>
    </recommendedName>
</protein>
<evidence type="ECO:0000313" key="1">
    <source>
        <dbReference type="EMBL" id="NMG82752.1"/>
    </source>
</evidence>
<dbReference type="AlphaFoldDB" id="A0A848D9E4"/>
<dbReference type="PANTHER" id="PTHR42195">
    <property type="entry name" value="UCP015877 FAMILY PROTEIN"/>
    <property type="match status" value="1"/>
</dbReference>
<accession>A0A848D9E4</accession>